<dbReference type="PANTHER" id="PTHR43245:SF58">
    <property type="entry name" value="BLL5923 PROTEIN"/>
    <property type="match status" value="1"/>
</dbReference>
<protein>
    <submittedName>
        <fullName evidence="2">Nucleoside-diphosphate-sugar epimerase</fullName>
    </submittedName>
</protein>
<dbReference type="Pfam" id="PF01370">
    <property type="entry name" value="Epimerase"/>
    <property type="match status" value="1"/>
</dbReference>
<evidence type="ECO:0000259" key="1">
    <source>
        <dbReference type="Pfam" id="PF01370"/>
    </source>
</evidence>
<reference evidence="2 3" key="1">
    <citation type="submission" date="2017-11" db="EMBL/GenBank/DDBJ databases">
        <title>Genomic Encyclopedia of Archaeal and Bacterial Type Strains, Phase II (KMG-II): From Individual Species to Whole Genera.</title>
        <authorList>
            <person name="Goeker M."/>
        </authorList>
    </citation>
    <scope>NUCLEOTIDE SEQUENCE [LARGE SCALE GENOMIC DNA]</scope>
    <source>
        <strain evidence="2 3">DSM 28175</strain>
    </source>
</reference>
<keyword evidence="3" id="KW-1185">Reference proteome</keyword>
<feature type="domain" description="NAD-dependent epimerase/dehydratase" evidence="1">
    <location>
        <begin position="5"/>
        <end position="226"/>
    </location>
</feature>
<comment type="caution">
    <text evidence="2">The sequence shown here is derived from an EMBL/GenBank/DDBJ whole genome shotgun (WGS) entry which is preliminary data.</text>
</comment>
<name>A0A2H9VV87_9SPHI</name>
<dbReference type="RefSeq" id="WP_100340920.1">
    <property type="nucleotide sequence ID" value="NZ_PGFJ01000001.1"/>
</dbReference>
<dbReference type="EMBL" id="PGFJ01000001">
    <property type="protein sequence ID" value="PJJ84740.1"/>
    <property type="molecule type" value="Genomic_DNA"/>
</dbReference>
<dbReference type="Gene3D" id="3.40.50.720">
    <property type="entry name" value="NAD(P)-binding Rossmann-like Domain"/>
    <property type="match status" value="1"/>
</dbReference>
<dbReference type="PANTHER" id="PTHR43245">
    <property type="entry name" value="BIFUNCTIONAL POLYMYXIN RESISTANCE PROTEIN ARNA"/>
    <property type="match status" value="1"/>
</dbReference>
<dbReference type="InterPro" id="IPR001509">
    <property type="entry name" value="Epimerase_deHydtase"/>
</dbReference>
<accession>A0A2H9VV87</accession>
<evidence type="ECO:0000313" key="2">
    <source>
        <dbReference type="EMBL" id="PJJ84740.1"/>
    </source>
</evidence>
<dbReference type="OrthoDB" id="1490291at2"/>
<dbReference type="InterPro" id="IPR036291">
    <property type="entry name" value="NAD(P)-bd_dom_sf"/>
</dbReference>
<dbReference type="SUPFAM" id="SSF51735">
    <property type="entry name" value="NAD(P)-binding Rossmann-fold domains"/>
    <property type="match status" value="1"/>
</dbReference>
<dbReference type="Proteomes" id="UP000242687">
    <property type="component" value="Unassembled WGS sequence"/>
</dbReference>
<proteinExistence type="predicted"/>
<sequence>MKERVLITGASGFVGYHLINEALAANFEVFAAVRKSSNVSHLNGLNINFTDIQYNDPSALEKEMRQKQYTYIIHAAGVTRARTIEEYNTINAQYTFNLAKAAVDSGINLKKFVLVSSLAAIGPLNDIKAIIDEDTTPKPITAYGASKLLAEQKLKTIADLNYTILRPTAVYGPRDTGIFIFFKQLSKGIEAYISRAEQKLSFIYVTDLAKACVNALTSGEKKAYNLSDGKSYSKYDLGNETRLALNKKTFKFHISVNFMKIVASVAEKVSNLKGEAPILNREKLTELTAVTWICSIEQAKKDMGFNPQYDLHHGVAETIMWYKQNKWL</sequence>
<dbReference type="InterPro" id="IPR050177">
    <property type="entry name" value="Lipid_A_modif_metabolic_enz"/>
</dbReference>
<dbReference type="AlphaFoldDB" id="A0A2H9VV87"/>
<evidence type="ECO:0000313" key="3">
    <source>
        <dbReference type="Proteomes" id="UP000242687"/>
    </source>
</evidence>
<gene>
    <name evidence="2" type="ORF">CLV57_1761</name>
</gene>
<organism evidence="2 3">
    <name type="scientific">Mucilaginibacter auburnensis</name>
    <dbReference type="NCBI Taxonomy" id="1457233"/>
    <lineage>
        <taxon>Bacteria</taxon>
        <taxon>Pseudomonadati</taxon>
        <taxon>Bacteroidota</taxon>
        <taxon>Sphingobacteriia</taxon>
        <taxon>Sphingobacteriales</taxon>
        <taxon>Sphingobacteriaceae</taxon>
        <taxon>Mucilaginibacter</taxon>
    </lineage>
</organism>